<dbReference type="Proteomes" id="UP000825388">
    <property type="component" value="Unassembled WGS sequence"/>
</dbReference>
<accession>A0AAW4RTI9</accession>
<feature type="compositionally biased region" description="Polar residues" evidence="1">
    <location>
        <begin position="183"/>
        <end position="199"/>
    </location>
</feature>
<dbReference type="AlphaFoldDB" id="A0AAW4RTI9"/>
<dbReference type="InterPro" id="IPR014710">
    <property type="entry name" value="RmlC-like_jellyroll"/>
</dbReference>
<dbReference type="EMBL" id="LOKL01000131">
    <property type="protein sequence ID" value="MBZ3925561.1"/>
    <property type="molecule type" value="Genomic_DNA"/>
</dbReference>
<evidence type="ECO:0000313" key="4">
    <source>
        <dbReference type="Proteomes" id="UP000825388"/>
    </source>
</evidence>
<dbReference type="Gene3D" id="2.60.120.10">
    <property type="entry name" value="Jelly Rolls"/>
    <property type="match status" value="1"/>
</dbReference>
<sequence>MNNFNHDDALPGDDFNDEQTVFTRGGQAPGGAAPAESDGKANLAKYLMIGFVVVIVAFLSWFGYKLMNRGGGAADTLSIPVQDQSALPMTGAPVPTGNPSDAQAIAQVPNSQVTGPSATPGPSAAIPQQAEQQQLESPAVPAQSDHPDQVSTTAEVAQTAAPSETAEPAVAPATTVAVSTPSGQAAPSSTSRPGSQDDLQQLRARVQELEKRVASLAAASGPARSSAPREGRQAARQAATTPRAKPKEGTASARVAVAPASKTESVAATGIQLKAVLEGRAWLQLKSGETVSVAPGDAIPGAGTVSAIDVERNEVRLSNGSALR</sequence>
<evidence type="ECO:0000256" key="1">
    <source>
        <dbReference type="SAM" id="MobiDB-lite"/>
    </source>
</evidence>
<feature type="region of interest" description="Disordered" evidence="1">
    <location>
        <begin position="213"/>
        <end position="253"/>
    </location>
</feature>
<feature type="compositionally biased region" description="Low complexity" evidence="1">
    <location>
        <begin position="234"/>
        <end position="243"/>
    </location>
</feature>
<feature type="region of interest" description="Disordered" evidence="1">
    <location>
        <begin position="111"/>
        <end position="199"/>
    </location>
</feature>
<name>A0AAW4RTI9_XANCI</name>
<comment type="caution">
    <text evidence="3">The sequence shown here is derived from an EMBL/GenBank/DDBJ whole genome shotgun (WGS) entry which is preliminary data.</text>
</comment>
<feature type="compositionally biased region" description="Low complexity" evidence="1">
    <location>
        <begin position="159"/>
        <end position="182"/>
    </location>
</feature>
<organism evidence="3 4">
    <name type="scientific">Xanthomonas citri pv. sesbaniae</name>
    <dbReference type="NCBI Taxonomy" id="473425"/>
    <lineage>
        <taxon>Bacteria</taxon>
        <taxon>Pseudomonadati</taxon>
        <taxon>Pseudomonadota</taxon>
        <taxon>Gammaproteobacteria</taxon>
        <taxon>Lysobacterales</taxon>
        <taxon>Lysobacteraceae</taxon>
        <taxon>Xanthomonas</taxon>
    </lineage>
</organism>
<proteinExistence type="predicted"/>
<evidence type="ECO:0000313" key="3">
    <source>
        <dbReference type="EMBL" id="MBZ3925561.1"/>
    </source>
</evidence>
<gene>
    <name evidence="3" type="ORF">Xseb_16415</name>
</gene>
<keyword evidence="2" id="KW-0812">Transmembrane</keyword>
<keyword evidence="2" id="KW-1133">Transmembrane helix</keyword>
<feature type="region of interest" description="Disordered" evidence="1">
    <location>
        <begin position="1"/>
        <end position="37"/>
    </location>
</feature>
<dbReference type="RefSeq" id="WP_223670393.1">
    <property type="nucleotide sequence ID" value="NZ_LOKL01000131.1"/>
</dbReference>
<keyword evidence="2" id="KW-0472">Membrane</keyword>
<feature type="compositionally biased region" description="Low complexity" evidence="1">
    <location>
        <begin position="214"/>
        <end position="226"/>
    </location>
</feature>
<reference evidence="3" key="1">
    <citation type="submission" date="2015-12" db="EMBL/GenBank/DDBJ databases">
        <authorList>
            <person name="Bansal K."/>
            <person name="Midha S."/>
            <person name="Patil P.B."/>
        </authorList>
    </citation>
    <scope>NUCLEOTIDE SEQUENCE</scope>
    <source>
        <strain evidence="3">LMG867</strain>
    </source>
</reference>
<evidence type="ECO:0000256" key="2">
    <source>
        <dbReference type="SAM" id="Phobius"/>
    </source>
</evidence>
<protein>
    <recommendedName>
        <fullName evidence="5">IcmG-like type IV secretion system protein</fullName>
    </recommendedName>
</protein>
<evidence type="ECO:0008006" key="5">
    <source>
        <dbReference type="Google" id="ProtNLM"/>
    </source>
</evidence>
<feature type="transmembrane region" description="Helical" evidence="2">
    <location>
        <begin position="46"/>
        <end position="64"/>
    </location>
</feature>